<dbReference type="GO" id="GO:0045454">
    <property type="term" value="P:cell redox homeostasis"/>
    <property type="evidence" value="ECO:0007669"/>
    <property type="project" value="InterPro"/>
</dbReference>
<dbReference type="PANTHER" id="PTHR24221:SF654">
    <property type="entry name" value="ATP-BINDING CASSETTE SUB-FAMILY B MEMBER 6"/>
    <property type="match status" value="1"/>
</dbReference>
<dbReference type="InterPro" id="IPR003439">
    <property type="entry name" value="ABC_transporter-like_ATP-bd"/>
</dbReference>
<dbReference type="GO" id="GO:0034040">
    <property type="term" value="F:ATPase-coupled lipid transmembrane transporter activity"/>
    <property type="evidence" value="ECO:0007669"/>
    <property type="project" value="TreeGrafter"/>
</dbReference>
<evidence type="ECO:0000259" key="8">
    <source>
        <dbReference type="PROSITE" id="PS50893"/>
    </source>
</evidence>
<dbReference type="GO" id="GO:0034775">
    <property type="term" value="P:glutathione transmembrane transport"/>
    <property type="evidence" value="ECO:0007669"/>
    <property type="project" value="InterPro"/>
</dbReference>
<dbReference type="Pfam" id="PF00664">
    <property type="entry name" value="ABC_membrane"/>
    <property type="match status" value="1"/>
</dbReference>
<evidence type="ECO:0000313" key="10">
    <source>
        <dbReference type="EMBL" id="AXE39922.1"/>
    </source>
</evidence>
<dbReference type="InterPro" id="IPR017871">
    <property type="entry name" value="ABC_transporter-like_CS"/>
</dbReference>
<feature type="domain" description="ABC transporter" evidence="8">
    <location>
        <begin position="346"/>
        <end position="561"/>
    </location>
</feature>
<keyword evidence="4 10" id="KW-0067">ATP-binding</keyword>
<dbReference type="InterPro" id="IPR011527">
    <property type="entry name" value="ABC1_TM_dom"/>
</dbReference>
<evidence type="ECO:0000313" key="11">
    <source>
        <dbReference type="Proteomes" id="UP000251995"/>
    </source>
</evidence>
<keyword evidence="11" id="KW-1185">Reference proteome</keyword>
<dbReference type="RefSeq" id="WP_114045722.1">
    <property type="nucleotide sequence ID" value="NZ_CP025198.1"/>
</dbReference>
<dbReference type="Gene3D" id="1.20.1560.10">
    <property type="entry name" value="ABC transporter type 1, transmembrane domain"/>
    <property type="match status" value="1"/>
</dbReference>
<feature type="transmembrane region" description="Helical" evidence="7">
    <location>
        <begin position="30"/>
        <end position="54"/>
    </location>
</feature>
<dbReference type="PROSITE" id="PS50893">
    <property type="entry name" value="ABC_TRANSPORTER_2"/>
    <property type="match status" value="1"/>
</dbReference>
<dbReference type="GO" id="GO:0140359">
    <property type="term" value="F:ABC-type transporter activity"/>
    <property type="evidence" value="ECO:0007669"/>
    <property type="project" value="InterPro"/>
</dbReference>
<dbReference type="Gene3D" id="3.40.50.300">
    <property type="entry name" value="P-loop containing nucleotide triphosphate hydrolases"/>
    <property type="match status" value="1"/>
</dbReference>
<evidence type="ECO:0000256" key="7">
    <source>
        <dbReference type="SAM" id="Phobius"/>
    </source>
</evidence>
<evidence type="ECO:0000256" key="2">
    <source>
        <dbReference type="ARBA" id="ARBA00022692"/>
    </source>
</evidence>
<proteinExistence type="predicted"/>
<dbReference type="GO" id="GO:0016887">
    <property type="term" value="F:ATP hydrolysis activity"/>
    <property type="evidence" value="ECO:0007669"/>
    <property type="project" value="InterPro"/>
</dbReference>
<keyword evidence="3" id="KW-0547">Nucleotide-binding</keyword>
<gene>
    <name evidence="10" type="ORF">JS278_02787</name>
</gene>
<dbReference type="SUPFAM" id="SSF52540">
    <property type="entry name" value="P-loop containing nucleoside triphosphate hydrolases"/>
    <property type="match status" value="1"/>
</dbReference>
<organism evidence="10 11">
    <name type="scientific">Acidipropionibacterium virtanenii</name>
    <dbReference type="NCBI Taxonomy" id="2057246"/>
    <lineage>
        <taxon>Bacteria</taxon>
        <taxon>Bacillati</taxon>
        <taxon>Actinomycetota</taxon>
        <taxon>Actinomycetes</taxon>
        <taxon>Propionibacteriales</taxon>
        <taxon>Propionibacteriaceae</taxon>
        <taxon>Acidipropionibacterium</taxon>
    </lineage>
</organism>
<dbReference type="KEGG" id="acij:JS278_02787"/>
<comment type="subcellular location">
    <subcellularLocation>
        <location evidence="1">Cell membrane</location>
        <topology evidence="1">Multi-pass membrane protein</topology>
    </subcellularLocation>
</comment>
<dbReference type="InterPro" id="IPR036640">
    <property type="entry name" value="ABC1_TM_sf"/>
</dbReference>
<evidence type="ECO:0000256" key="1">
    <source>
        <dbReference type="ARBA" id="ARBA00004651"/>
    </source>
</evidence>
<dbReference type="GO" id="GO:0005524">
    <property type="term" value="F:ATP binding"/>
    <property type="evidence" value="ECO:0007669"/>
    <property type="project" value="UniProtKB-KW"/>
</dbReference>
<dbReference type="EMBL" id="CP025198">
    <property type="protein sequence ID" value="AXE39922.1"/>
    <property type="molecule type" value="Genomic_DNA"/>
</dbReference>
<dbReference type="InterPro" id="IPR014223">
    <property type="entry name" value="ABC_CydC/D"/>
</dbReference>
<keyword evidence="2 7" id="KW-0812">Transmembrane</keyword>
<dbReference type="NCBIfam" id="TIGR02868">
    <property type="entry name" value="CydC"/>
    <property type="match status" value="1"/>
</dbReference>
<dbReference type="PROSITE" id="PS50929">
    <property type="entry name" value="ABC_TM1F"/>
    <property type="match status" value="1"/>
</dbReference>
<feature type="domain" description="ABC transmembrane type-1" evidence="9">
    <location>
        <begin position="32"/>
        <end position="312"/>
    </location>
</feature>
<dbReference type="OrthoDB" id="3237158at2"/>
<dbReference type="InterPro" id="IPR003593">
    <property type="entry name" value="AAA+_ATPase"/>
</dbReference>
<keyword evidence="5 7" id="KW-1133">Transmembrane helix</keyword>
<dbReference type="Proteomes" id="UP000251995">
    <property type="component" value="Chromosome"/>
</dbReference>
<feature type="transmembrane region" description="Helical" evidence="7">
    <location>
        <begin position="166"/>
        <end position="186"/>
    </location>
</feature>
<dbReference type="AlphaFoldDB" id="A0A344UXC4"/>
<dbReference type="PANTHER" id="PTHR24221">
    <property type="entry name" value="ATP-BINDING CASSETTE SUB-FAMILY B"/>
    <property type="match status" value="1"/>
</dbReference>
<dbReference type="GO" id="GO:0005886">
    <property type="term" value="C:plasma membrane"/>
    <property type="evidence" value="ECO:0007669"/>
    <property type="project" value="UniProtKB-SubCell"/>
</dbReference>
<reference evidence="10 11" key="1">
    <citation type="submission" date="2017-12" db="EMBL/GenBank/DDBJ databases">
        <title>The whole genome sequence of the Acidipropionibacterium virtanenii sp. nov. type strain JS278.</title>
        <authorList>
            <person name="Laine P."/>
            <person name="Deptula P."/>
            <person name="Varmanen P."/>
            <person name="Auvinen P."/>
        </authorList>
    </citation>
    <scope>NUCLEOTIDE SEQUENCE [LARGE SCALE GENOMIC DNA]</scope>
    <source>
        <strain evidence="10 11">JS278</strain>
    </source>
</reference>
<feature type="transmembrane region" description="Helical" evidence="7">
    <location>
        <begin position="139"/>
        <end position="160"/>
    </location>
</feature>
<dbReference type="PROSITE" id="PS00211">
    <property type="entry name" value="ABC_TRANSPORTER_1"/>
    <property type="match status" value="1"/>
</dbReference>
<sequence>MNTSPWRPAARLLRTLLDDSEHGVEHGRRLLVLSVLLAACASGASVGLMGVSGWLLSRAAELPPVLYLEAAAVGVRFFGISRGVFRYAERLIGHDLALRMQGGLRMRVYDRISRTTLLGRRHGDLLVRVTADVEAILDLVVRVVVPACAASLVIIGTTVLLGRFSVGSAAVLLVSAILAGVVMPWLTQRLSRTADASMVPLRGMLADRTRELAHAAPDLVALGAEEKALASVLDVDARLRAAERRSARVRGLATGGQVVAAGVAVIGALLIGGQAVADGRMGGRILAVLVLTPLALHEVFSSFNAAAQTFTRASAALRRVDEVLQEEPVGSGDSTKAQVAGSQPSLRARDLAIGWPGGPRVLDGLDLDIGPGERVAVVGPSGIGKTTLAATVMGLIPPMGGSVETTGRVRYLAQDAHVFATTVAENVRIGARDATDGEVADALRRAGLEIPTDRVVGEDGATLSGGEAQRLALARVLVAHTPSSGGAIPSTSTAPLTSPLLILDEPTEHLDSETATALMDDLWAVTAPDALENSPDSPDSPGAAMLVITHDRTVMGRCDQVLRLG</sequence>
<evidence type="ECO:0000256" key="5">
    <source>
        <dbReference type="ARBA" id="ARBA00022989"/>
    </source>
</evidence>
<evidence type="ECO:0000256" key="3">
    <source>
        <dbReference type="ARBA" id="ARBA00022741"/>
    </source>
</evidence>
<evidence type="ECO:0000259" key="9">
    <source>
        <dbReference type="PROSITE" id="PS50929"/>
    </source>
</evidence>
<accession>A0A344UXC4</accession>
<dbReference type="InterPro" id="IPR039421">
    <property type="entry name" value="Type_1_exporter"/>
</dbReference>
<dbReference type="Pfam" id="PF00005">
    <property type="entry name" value="ABC_tran"/>
    <property type="match status" value="1"/>
</dbReference>
<feature type="transmembrane region" description="Helical" evidence="7">
    <location>
        <begin position="66"/>
        <end position="85"/>
    </location>
</feature>
<keyword evidence="6 7" id="KW-0472">Membrane</keyword>
<dbReference type="InterPro" id="IPR027417">
    <property type="entry name" value="P-loop_NTPase"/>
</dbReference>
<dbReference type="SMART" id="SM00382">
    <property type="entry name" value="AAA"/>
    <property type="match status" value="1"/>
</dbReference>
<evidence type="ECO:0000256" key="4">
    <source>
        <dbReference type="ARBA" id="ARBA00022840"/>
    </source>
</evidence>
<dbReference type="SUPFAM" id="SSF90123">
    <property type="entry name" value="ABC transporter transmembrane region"/>
    <property type="match status" value="1"/>
</dbReference>
<feature type="transmembrane region" description="Helical" evidence="7">
    <location>
        <begin position="252"/>
        <end position="273"/>
    </location>
</feature>
<evidence type="ECO:0000256" key="6">
    <source>
        <dbReference type="ARBA" id="ARBA00023136"/>
    </source>
</evidence>
<name>A0A344UXC4_9ACTN</name>
<protein>
    <submittedName>
        <fullName evidence="10">Putative ABC transporter ATP-binding protein</fullName>
    </submittedName>
</protein>